<organism evidence="2 3">
    <name type="scientific">Paxillus rubicundulus Ve08.2h10</name>
    <dbReference type="NCBI Taxonomy" id="930991"/>
    <lineage>
        <taxon>Eukaryota</taxon>
        <taxon>Fungi</taxon>
        <taxon>Dikarya</taxon>
        <taxon>Basidiomycota</taxon>
        <taxon>Agaricomycotina</taxon>
        <taxon>Agaricomycetes</taxon>
        <taxon>Agaricomycetidae</taxon>
        <taxon>Boletales</taxon>
        <taxon>Paxilineae</taxon>
        <taxon>Paxillaceae</taxon>
        <taxon>Paxillus</taxon>
    </lineage>
</organism>
<gene>
    <name evidence="2" type="ORF">PAXRUDRAFT_16041</name>
</gene>
<dbReference type="HOGENOM" id="CLU_903449_0_0_1"/>
<dbReference type="EMBL" id="KN826135">
    <property type="protein sequence ID" value="KIK79968.1"/>
    <property type="molecule type" value="Genomic_DNA"/>
</dbReference>
<feature type="compositionally biased region" description="Polar residues" evidence="1">
    <location>
        <begin position="134"/>
        <end position="144"/>
    </location>
</feature>
<feature type="region of interest" description="Disordered" evidence="1">
    <location>
        <begin position="278"/>
        <end position="308"/>
    </location>
</feature>
<keyword evidence="3" id="KW-1185">Reference proteome</keyword>
<evidence type="ECO:0000313" key="3">
    <source>
        <dbReference type="Proteomes" id="UP000054538"/>
    </source>
</evidence>
<dbReference type="AlphaFoldDB" id="A0A0D0CWR7"/>
<accession>A0A0D0CWR7</accession>
<reference evidence="3" key="2">
    <citation type="submission" date="2015-01" db="EMBL/GenBank/DDBJ databases">
        <title>Evolutionary Origins and Diversification of the Mycorrhizal Mutualists.</title>
        <authorList>
            <consortium name="DOE Joint Genome Institute"/>
            <consortium name="Mycorrhizal Genomics Consortium"/>
            <person name="Kohler A."/>
            <person name="Kuo A."/>
            <person name="Nagy L.G."/>
            <person name="Floudas D."/>
            <person name="Copeland A."/>
            <person name="Barry K.W."/>
            <person name="Cichocki N."/>
            <person name="Veneault-Fourrey C."/>
            <person name="LaButti K."/>
            <person name="Lindquist E.A."/>
            <person name="Lipzen A."/>
            <person name="Lundell T."/>
            <person name="Morin E."/>
            <person name="Murat C."/>
            <person name="Riley R."/>
            <person name="Ohm R."/>
            <person name="Sun H."/>
            <person name="Tunlid A."/>
            <person name="Henrissat B."/>
            <person name="Grigoriev I.V."/>
            <person name="Hibbett D.S."/>
            <person name="Martin F."/>
        </authorList>
    </citation>
    <scope>NUCLEOTIDE SEQUENCE [LARGE SCALE GENOMIC DNA]</scope>
    <source>
        <strain evidence="3">Ve08.2h10</strain>
    </source>
</reference>
<sequence>MAWEEDDNEVIATIKSKLAEPKPSDDDCKDLTDEEILKAQEHLLSLFSLIFSELSQLCGWSFTVLMGGPDPSQDGEISVLFWDIGTTDLGHYFTQYTKDFQSTFLDPYSAFCSNGKSIKHEGSKDEELDEPETNDSSVDGNLSDTCQPSVSDVEAILGGNEVNKEEPHRSQDMDKDVIQKVSKAFDAPKVHSGAVKDTCSRDKATPKAPKGGSEAGILWVQEQVDVVGGMVTSAANTDAAGICCPPKNININALAGLPARKSSCASIPLTCNAIGGIMKENESSGTGSGRKRARETTTPAQQKKAHHV</sequence>
<dbReference type="OrthoDB" id="2689771at2759"/>
<proteinExistence type="predicted"/>
<feature type="region of interest" description="Disordered" evidence="1">
    <location>
        <begin position="119"/>
        <end position="144"/>
    </location>
</feature>
<name>A0A0D0CWR7_9AGAM</name>
<dbReference type="InParanoid" id="A0A0D0CWR7"/>
<dbReference type="STRING" id="930991.A0A0D0CWR7"/>
<protein>
    <submittedName>
        <fullName evidence="2">Uncharacterized protein</fullName>
    </submittedName>
</protein>
<dbReference type="Proteomes" id="UP000054538">
    <property type="component" value="Unassembled WGS sequence"/>
</dbReference>
<evidence type="ECO:0000256" key="1">
    <source>
        <dbReference type="SAM" id="MobiDB-lite"/>
    </source>
</evidence>
<reference evidence="2 3" key="1">
    <citation type="submission" date="2014-04" db="EMBL/GenBank/DDBJ databases">
        <authorList>
            <consortium name="DOE Joint Genome Institute"/>
            <person name="Kuo A."/>
            <person name="Kohler A."/>
            <person name="Jargeat P."/>
            <person name="Nagy L.G."/>
            <person name="Floudas D."/>
            <person name="Copeland A."/>
            <person name="Barry K.W."/>
            <person name="Cichocki N."/>
            <person name="Veneault-Fourrey C."/>
            <person name="LaButti K."/>
            <person name="Lindquist E.A."/>
            <person name="Lipzen A."/>
            <person name="Lundell T."/>
            <person name="Morin E."/>
            <person name="Murat C."/>
            <person name="Sun H."/>
            <person name="Tunlid A."/>
            <person name="Henrissat B."/>
            <person name="Grigoriev I.V."/>
            <person name="Hibbett D.S."/>
            <person name="Martin F."/>
            <person name="Nordberg H.P."/>
            <person name="Cantor M.N."/>
            <person name="Hua S.X."/>
        </authorList>
    </citation>
    <scope>NUCLEOTIDE SEQUENCE [LARGE SCALE GENOMIC DNA]</scope>
    <source>
        <strain evidence="2 3">Ve08.2h10</strain>
    </source>
</reference>
<evidence type="ECO:0000313" key="2">
    <source>
        <dbReference type="EMBL" id="KIK79968.1"/>
    </source>
</evidence>